<proteinExistence type="predicted"/>
<comment type="caution">
    <text evidence="1">The sequence shown here is derived from an EMBL/GenBank/DDBJ whole genome shotgun (WGS) entry which is preliminary data.</text>
</comment>
<evidence type="ECO:0000313" key="2">
    <source>
        <dbReference type="Proteomes" id="UP001558613"/>
    </source>
</evidence>
<gene>
    <name evidence="1" type="ORF">QQF64_031170</name>
</gene>
<evidence type="ECO:0000313" key="1">
    <source>
        <dbReference type="EMBL" id="KAL1272154.1"/>
    </source>
</evidence>
<accession>A0ABR3N5J1</accession>
<organism evidence="1 2">
    <name type="scientific">Cirrhinus molitorella</name>
    <name type="common">mud carp</name>
    <dbReference type="NCBI Taxonomy" id="172907"/>
    <lineage>
        <taxon>Eukaryota</taxon>
        <taxon>Metazoa</taxon>
        <taxon>Chordata</taxon>
        <taxon>Craniata</taxon>
        <taxon>Vertebrata</taxon>
        <taxon>Euteleostomi</taxon>
        <taxon>Actinopterygii</taxon>
        <taxon>Neopterygii</taxon>
        <taxon>Teleostei</taxon>
        <taxon>Ostariophysi</taxon>
        <taxon>Cypriniformes</taxon>
        <taxon>Cyprinidae</taxon>
        <taxon>Labeoninae</taxon>
        <taxon>Labeonini</taxon>
        <taxon>Cirrhinus</taxon>
    </lineage>
</organism>
<protein>
    <submittedName>
        <fullName evidence="1">Uncharacterized protein</fullName>
    </submittedName>
</protein>
<dbReference type="EMBL" id="JAYMGO010000007">
    <property type="protein sequence ID" value="KAL1272154.1"/>
    <property type="molecule type" value="Genomic_DNA"/>
</dbReference>
<reference evidence="1 2" key="1">
    <citation type="submission" date="2023-09" db="EMBL/GenBank/DDBJ databases">
        <authorList>
            <person name="Wang M."/>
        </authorList>
    </citation>
    <scope>NUCLEOTIDE SEQUENCE [LARGE SCALE GENOMIC DNA]</scope>
    <source>
        <strain evidence="1">GT-2023</strain>
        <tissue evidence="1">Liver</tissue>
    </source>
</reference>
<dbReference type="Proteomes" id="UP001558613">
    <property type="component" value="Unassembled WGS sequence"/>
</dbReference>
<name>A0ABR3N5J1_9TELE</name>
<sequence length="92" mass="9659">MSSAEDLLSVLYLSCVRPSDGDKALPSSDWSVELSSAPPAPSAAAAVDTNIRVALMNCQLLLTASHLSGFLCSCEDQSHDSPLKILPVEASR</sequence>
<keyword evidence="2" id="KW-1185">Reference proteome</keyword>